<feature type="region of interest" description="Disordered" evidence="1">
    <location>
        <begin position="1"/>
        <end position="20"/>
    </location>
</feature>
<evidence type="ECO:0000259" key="2">
    <source>
        <dbReference type="Pfam" id="PF07883"/>
    </source>
</evidence>
<organism evidence="3 4">
    <name type="scientific">Kineothrix sedimenti</name>
    <dbReference type="NCBI Taxonomy" id="3123317"/>
    <lineage>
        <taxon>Bacteria</taxon>
        <taxon>Bacillati</taxon>
        <taxon>Bacillota</taxon>
        <taxon>Clostridia</taxon>
        <taxon>Lachnospirales</taxon>
        <taxon>Lachnospiraceae</taxon>
        <taxon>Kineothrix</taxon>
    </lineage>
</organism>
<gene>
    <name evidence="3" type="ORF">V6984_19985</name>
</gene>
<dbReference type="RefSeq" id="WP_342757357.1">
    <property type="nucleotide sequence ID" value="NZ_CP146256.1"/>
</dbReference>
<dbReference type="InterPro" id="IPR011051">
    <property type="entry name" value="RmlC_Cupin_sf"/>
</dbReference>
<evidence type="ECO:0000313" key="3">
    <source>
        <dbReference type="EMBL" id="XAH73755.1"/>
    </source>
</evidence>
<reference evidence="3 4" key="1">
    <citation type="submission" date="2024-02" db="EMBL/GenBank/DDBJ databases">
        <title>Bacterial strain from lacustrine sediment.</title>
        <authorList>
            <person name="Petit C."/>
            <person name="Fadhlaoui K."/>
        </authorList>
    </citation>
    <scope>NUCLEOTIDE SEQUENCE [LARGE SCALE GENOMIC DNA]</scope>
    <source>
        <strain evidence="3 4">IPX-CK</strain>
    </source>
</reference>
<accession>A0ABZ3EW43</accession>
<evidence type="ECO:0000256" key="1">
    <source>
        <dbReference type="SAM" id="MobiDB-lite"/>
    </source>
</evidence>
<feature type="domain" description="Cupin type-2" evidence="2">
    <location>
        <begin position="50"/>
        <end position="125"/>
    </location>
</feature>
<evidence type="ECO:0000313" key="4">
    <source>
        <dbReference type="Proteomes" id="UP001451571"/>
    </source>
</evidence>
<keyword evidence="4" id="KW-1185">Reference proteome</keyword>
<dbReference type="EMBL" id="CP146256">
    <property type="protein sequence ID" value="XAH73755.1"/>
    <property type="molecule type" value="Genomic_DNA"/>
</dbReference>
<proteinExistence type="predicted"/>
<dbReference type="PANTHER" id="PTHR43346">
    <property type="entry name" value="LIGAND BINDING DOMAIN PROTEIN, PUTATIVE (AFU_ORTHOLOGUE AFUA_6G14370)-RELATED"/>
    <property type="match status" value="1"/>
</dbReference>
<dbReference type="SUPFAM" id="SSF51182">
    <property type="entry name" value="RmlC-like cupins"/>
    <property type="match status" value="1"/>
</dbReference>
<dbReference type="PANTHER" id="PTHR43346:SF1">
    <property type="entry name" value="QUERCETIN 2,3-DIOXYGENASE-RELATED"/>
    <property type="match status" value="1"/>
</dbReference>
<sequence length="156" mass="17949">MDFSTGRFPNNQSSTGQGPVPYITDLRTEVIDNTLFYSTRWTSRNMQFALMSVPVDTETGLDVHYASDQFFYIEKGEALIIMGPCYDCLDIQSHVYEGYGIIIPAGIWHNVINISNSDLKMCTIFAPAFSSYNTVYRTKEEWFEHYELHDISFPQL</sequence>
<protein>
    <submittedName>
        <fullName evidence="3">Cupin domain-containing protein</fullName>
    </submittedName>
</protein>
<dbReference type="Proteomes" id="UP001451571">
    <property type="component" value="Chromosome"/>
</dbReference>
<dbReference type="InterPro" id="IPR013096">
    <property type="entry name" value="Cupin_2"/>
</dbReference>
<dbReference type="InterPro" id="IPR014710">
    <property type="entry name" value="RmlC-like_jellyroll"/>
</dbReference>
<feature type="compositionally biased region" description="Polar residues" evidence="1">
    <location>
        <begin position="7"/>
        <end position="17"/>
    </location>
</feature>
<dbReference type="Gene3D" id="2.60.120.10">
    <property type="entry name" value="Jelly Rolls"/>
    <property type="match status" value="1"/>
</dbReference>
<dbReference type="CDD" id="cd02223">
    <property type="entry name" value="cupin_Bh2720-like"/>
    <property type="match status" value="1"/>
</dbReference>
<dbReference type="Pfam" id="PF07883">
    <property type="entry name" value="Cupin_2"/>
    <property type="match status" value="1"/>
</dbReference>
<name>A0ABZ3EW43_9FIRM</name>
<dbReference type="InterPro" id="IPR052538">
    <property type="entry name" value="Flavonoid_dioxygenase-like"/>
</dbReference>